<dbReference type="GO" id="GO:0005737">
    <property type="term" value="C:cytoplasm"/>
    <property type="evidence" value="ECO:0007669"/>
    <property type="project" value="TreeGrafter"/>
</dbReference>
<feature type="compositionally biased region" description="Basic and acidic residues" evidence="2">
    <location>
        <begin position="142"/>
        <end position="151"/>
    </location>
</feature>
<feature type="domain" description="Transcription factor Iwr1" evidence="3">
    <location>
        <begin position="317"/>
        <end position="389"/>
    </location>
</feature>
<dbReference type="Proteomes" id="UP001283341">
    <property type="component" value="Unassembled WGS sequence"/>
</dbReference>
<feature type="compositionally biased region" description="Acidic residues" evidence="2">
    <location>
        <begin position="359"/>
        <end position="376"/>
    </location>
</feature>
<feature type="region of interest" description="Disordered" evidence="2">
    <location>
        <begin position="1"/>
        <end position="23"/>
    </location>
</feature>
<feature type="region of interest" description="Disordered" evidence="2">
    <location>
        <begin position="359"/>
        <end position="392"/>
    </location>
</feature>
<feature type="region of interest" description="Disordered" evidence="2">
    <location>
        <begin position="407"/>
        <end position="446"/>
    </location>
</feature>
<dbReference type="AlphaFoldDB" id="A0AAE0ICC7"/>
<keyword evidence="5" id="KW-1185">Reference proteome</keyword>
<comment type="caution">
    <text evidence="4">The sequence shown here is derived from an EMBL/GenBank/DDBJ whole genome shotgun (WGS) entry which is preliminary data.</text>
</comment>
<evidence type="ECO:0000313" key="4">
    <source>
        <dbReference type="EMBL" id="KAK3322552.1"/>
    </source>
</evidence>
<feature type="compositionally biased region" description="Acidic residues" evidence="2">
    <location>
        <begin position="409"/>
        <end position="418"/>
    </location>
</feature>
<evidence type="ECO:0000256" key="2">
    <source>
        <dbReference type="SAM" id="MobiDB-lite"/>
    </source>
</evidence>
<reference evidence="4" key="1">
    <citation type="journal article" date="2023" name="Mol. Phylogenet. Evol.">
        <title>Genome-scale phylogeny and comparative genomics of the fungal order Sordariales.</title>
        <authorList>
            <person name="Hensen N."/>
            <person name="Bonometti L."/>
            <person name="Westerberg I."/>
            <person name="Brannstrom I.O."/>
            <person name="Guillou S."/>
            <person name="Cros-Aarteil S."/>
            <person name="Calhoun S."/>
            <person name="Haridas S."/>
            <person name="Kuo A."/>
            <person name="Mondo S."/>
            <person name="Pangilinan J."/>
            <person name="Riley R."/>
            <person name="LaButti K."/>
            <person name="Andreopoulos B."/>
            <person name="Lipzen A."/>
            <person name="Chen C."/>
            <person name="Yan M."/>
            <person name="Daum C."/>
            <person name="Ng V."/>
            <person name="Clum A."/>
            <person name="Steindorff A."/>
            <person name="Ohm R.A."/>
            <person name="Martin F."/>
            <person name="Silar P."/>
            <person name="Natvig D.O."/>
            <person name="Lalanne C."/>
            <person name="Gautier V."/>
            <person name="Ament-Velasquez S.L."/>
            <person name="Kruys A."/>
            <person name="Hutchinson M.I."/>
            <person name="Powell A.J."/>
            <person name="Barry K."/>
            <person name="Miller A.N."/>
            <person name="Grigoriev I.V."/>
            <person name="Debuchy R."/>
            <person name="Gladieux P."/>
            <person name="Hiltunen Thoren M."/>
            <person name="Johannesson H."/>
        </authorList>
    </citation>
    <scope>NUCLEOTIDE SEQUENCE</scope>
    <source>
        <strain evidence="4">CBS 118394</strain>
    </source>
</reference>
<accession>A0AAE0ICC7</accession>
<feature type="region of interest" description="Disordered" evidence="2">
    <location>
        <begin position="121"/>
        <end position="214"/>
    </location>
</feature>
<comment type="similarity">
    <text evidence="1">Belongs to the IWR1/SLC7A6OS family.</text>
</comment>
<evidence type="ECO:0000313" key="5">
    <source>
        <dbReference type="Proteomes" id="UP001283341"/>
    </source>
</evidence>
<organism evidence="4 5">
    <name type="scientific">Apodospora peruviana</name>
    <dbReference type="NCBI Taxonomy" id="516989"/>
    <lineage>
        <taxon>Eukaryota</taxon>
        <taxon>Fungi</taxon>
        <taxon>Dikarya</taxon>
        <taxon>Ascomycota</taxon>
        <taxon>Pezizomycotina</taxon>
        <taxon>Sordariomycetes</taxon>
        <taxon>Sordariomycetidae</taxon>
        <taxon>Sordariales</taxon>
        <taxon>Lasiosphaeriaceae</taxon>
        <taxon>Apodospora</taxon>
    </lineage>
</organism>
<dbReference type="Pfam" id="PF08574">
    <property type="entry name" value="Iwr1"/>
    <property type="match status" value="1"/>
</dbReference>
<evidence type="ECO:0000256" key="1">
    <source>
        <dbReference type="ARBA" id="ARBA00010218"/>
    </source>
</evidence>
<dbReference type="GO" id="GO:0006606">
    <property type="term" value="P:protein import into nucleus"/>
    <property type="evidence" value="ECO:0007669"/>
    <property type="project" value="InterPro"/>
</dbReference>
<proteinExistence type="inferred from homology"/>
<name>A0AAE0ICC7_9PEZI</name>
<dbReference type="PANTHER" id="PTHR28063:SF1">
    <property type="entry name" value="RNA POLYMERASE II NUCLEAR LOCALIZATION PROTEIN IWR1"/>
    <property type="match status" value="1"/>
</dbReference>
<dbReference type="InterPro" id="IPR013883">
    <property type="entry name" value="TF_Iwr1_dom"/>
</dbReference>
<feature type="compositionally biased region" description="Polar residues" evidence="2">
    <location>
        <begin position="1"/>
        <end position="13"/>
    </location>
</feature>
<dbReference type="EMBL" id="JAUEDM010000003">
    <property type="protein sequence ID" value="KAK3322552.1"/>
    <property type="molecule type" value="Genomic_DNA"/>
</dbReference>
<feature type="compositionally biased region" description="Polar residues" evidence="2">
    <location>
        <begin position="166"/>
        <end position="188"/>
    </location>
</feature>
<gene>
    <name evidence="4" type="ORF">B0H66DRAFT_638966</name>
</gene>
<evidence type="ECO:0000259" key="3">
    <source>
        <dbReference type="Pfam" id="PF08574"/>
    </source>
</evidence>
<sequence length="446" mass="50112">MFPITSQPPQTIQVKRKRGSEDGPVDFLRIDRDKRLRGASGDSCWVYQLIKPEDNKPNNASRIFLPVIQATQEGDENRPLKAMRRKPAAKAAVGVTQDVSPPAATALDASANEKMRRFHLSLSNSTQQVRQKRGAPATFVERTPKKQKESNEPSTRSSKAAAEGSILSQPLTLRQLTPNVNGQESSQIKYKRPGARARTKVPMENNKPKLPPSLVNRRGVDIEQLARDMDAYTLSQINQNIAKIEEESSKVAARHSETRKTKYRPKIPPRYAERHPEEAAKAAAEREREKAAAEAAAEAEVRQAMAIDGAEDETIDGDYVTDDYLLVPASRLREPDIKPNQVGLLVFDKEPDMIEFFYGEEGDSEDEFPEDEENENAENYYGADYPDEDLDWDDEFDRNAYLYRNSNASDEEEFDLDSNADASTNADDDAINFVWDKPGDDDAMED</sequence>
<dbReference type="PANTHER" id="PTHR28063">
    <property type="entry name" value="RNA POLYMERASE II NUCLEAR LOCALIZATION PROTEIN IWR1"/>
    <property type="match status" value="1"/>
</dbReference>
<dbReference type="InterPro" id="IPR040150">
    <property type="entry name" value="Iwr1"/>
</dbReference>
<reference evidence="4" key="2">
    <citation type="submission" date="2023-06" db="EMBL/GenBank/DDBJ databases">
        <authorList>
            <consortium name="Lawrence Berkeley National Laboratory"/>
            <person name="Haridas S."/>
            <person name="Hensen N."/>
            <person name="Bonometti L."/>
            <person name="Westerberg I."/>
            <person name="Brannstrom I.O."/>
            <person name="Guillou S."/>
            <person name="Cros-Aarteil S."/>
            <person name="Calhoun S."/>
            <person name="Kuo A."/>
            <person name="Mondo S."/>
            <person name="Pangilinan J."/>
            <person name="Riley R."/>
            <person name="Labutti K."/>
            <person name="Andreopoulos B."/>
            <person name="Lipzen A."/>
            <person name="Chen C."/>
            <person name="Yanf M."/>
            <person name="Daum C."/>
            <person name="Ng V."/>
            <person name="Clum A."/>
            <person name="Steindorff A."/>
            <person name="Ohm R."/>
            <person name="Martin F."/>
            <person name="Silar P."/>
            <person name="Natvig D."/>
            <person name="Lalanne C."/>
            <person name="Gautier V."/>
            <person name="Ament-Velasquez S.L."/>
            <person name="Kruys A."/>
            <person name="Hutchinson M.I."/>
            <person name="Powell A.J."/>
            <person name="Barry K."/>
            <person name="Miller A.N."/>
            <person name="Grigoriev I.V."/>
            <person name="Debuchy R."/>
            <person name="Gladieux P."/>
            <person name="Thoren M.H."/>
            <person name="Johannesson H."/>
        </authorList>
    </citation>
    <scope>NUCLEOTIDE SEQUENCE</scope>
    <source>
        <strain evidence="4">CBS 118394</strain>
    </source>
</reference>
<feature type="compositionally biased region" description="Basic residues" evidence="2">
    <location>
        <begin position="189"/>
        <end position="199"/>
    </location>
</feature>
<protein>
    <recommendedName>
        <fullName evidence="3">Transcription factor Iwr1 domain-containing protein</fullName>
    </recommendedName>
</protein>